<proteinExistence type="predicted"/>
<protein>
    <submittedName>
        <fullName evidence="1">Uncharacterized protein</fullName>
    </submittedName>
</protein>
<dbReference type="EMBL" id="GBRH01190040">
    <property type="protein sequence ID" value="JAE07856.1"/>
    <property type="molecule type" value="Transcribed_RNA"/>
</dbReference>
<name>A0A0A9FCJ0_ARUDO</name>
<organism evidence="1">
    <name type="scientific">Arundo donax</name>
    <name type="common">Giant reed</name>
    <name type="synonym">Donax arundinaceus</name>
    <dbReference type="NCBI Taxonomy" id="35708"/>
    <lineage>
        <taxon>Eukaryota</taxon>
        <taxon>Viridiplantae</taxon>
        <taxon>Streptophyta</taxon>
        <taxon>Embryophyta</taxon>
        <taxon>Tracheophyta</taxon>
        <taxon>Spermatophyta</taxon>
        <taxon>Magnoliopsida</taxon>
        <taxon>Liliopsida</taxon>
        <taxon>Poales</taxon>
        <taxon>Poaceae</taxon>
        <taxon>PACMAD clade</taxon>
        <taxon>Arundinoideae</taxon>
        <taxon>Arundineae</taxon>
        <taxon>Arundo</taxon>
    </lineage>
</organism>
<reference evidence="1" key="2">
    <citation type="journal article" date="2015" name="Data Brief">
        <title>Shoot transcriptome of the giant reed, Arundo donax.</title>
        <authorList>
            <person name="Barrero R.A."/>
            <person name="Guerrero F.D."/>
            <person name="Moolhuijzen P."/>
            <person name="Goolsby J.A."/>
            <person name="Tidwell J."/>
            <person name="Bellgard S.E."/>
            <person name="Bellgard M.I."/>
        </authorList>
    </citation>
    <scope>NUCLEOTIDE SEQUENCE</scope>
    <source>
        <tissue evidence="1">Shoot tissue taken approximately 20 cm above the soil surface</tissue>
    </source>
</reference>
<dbReference type="AlphaFoldDB" id="A0A0A9FCJ0"/>
<sequence length="27" mass="2879">MRSLPFANISASTTDVAKDPTTLKSKV</sequence>
<accession>A0A0A9FCJ0</accession>
<reference evidence="1" key="1">
    <citation type="submission" date="2014-09" db="EMBL/GenBank/DDBJ databases">
        <authorList>
            <person name="Magalhaes I.L.F."/>
            <person name="Oliveira U."/>
            <person name="Santos F.R."/>
            <person name="Vidigal T.H.D.A."/>
            <person name="Brescovit A.D."/>
            <person name="Santos A.J."/>
        </authorList>
    </citation>
    <scope>NUCLEOTIDE SEQUENCE</scope>
    <source>
        <tissue evidence="1">Shoot tissue taken approximately 20 cm above the soil surface</tissue>
    </source>
</reference>
<evidence type="ECO:0000313" key="1">
    <source>
        <dbReference type="EMBL" id="JAE07856.1"/>
    </source>
</evidence>